<proteinExistence type="predicted"/>
<dbReference type="AlphaFoldDB" id="A0A1A8UKN2"/>
<evidence type="ECO:0000313" key="1">
    <source>
        <dbReference type="EMBL" id="SBS48151.1"/>
    </source>
</evidence>
<accession>A0A1A8UKN2</accession>
<gene>
    <name evidence="1" type="primary">NANOS3</name>
</gene>
<sequence>GVQVPPSEEPCRRSTVSLSAAVCVSPVRGHGGQSAHQTLLPQSGQRIQLAVHQVQALSAPQKAKLVVFLTI</sequence>
<organism evidence="1">
    <name type="scientific">Nothobranchius furzeri</name>
    <name type="common">Turquoise killifish</name>
    <dbReference type="NCBI Taxonomy" id="105023"/>
    <lineage>
        <taxon>Eukaryota</taxon>
        <taxon>Metazoa</taxon>
        <taxon>Chordata</taxon>
        <taxon>Craniata</taxon>
        <taxon>Vertebrata</taxon>
        <taxon>Euteleostomi</taxon>
        <taxon>Actinopterygii</taxon>
        <taxon>Neopterygii</taxon>
        <taxon>Teleostei</taxon>
        <taxon>Neoteleostei</taxon>
        <taxon>Acanthomorphata</taxon>
        <taxon>Ovalentaria</taxon>
        <taxon>Atherinomorphae</taxon>
        <taxon>Cyprinodontiformes</taxon>
        <taxon>Nothobranchiidae</taxon>
        <taxon>Nothobranchius</taxon>
    </lineage>
</organism>
<feature type="non-terminal residue" evidence="1">
    <location>
        <position position="1"/>
    </location>
</feature>
<dbReference type="EMBL" id="HAEJ01007694">
    <property type="protein sequence ID" value="SBS48151.1"/>
    <property type="molecule type" value="Transcribed_RNA"/>
</dbReference>
<reference evidence="1" key="2">
    <citation type="submission" date="2016-06" db="EMBL/GenBank/DDBJ databases">
        <title>The genome of a short-lived fish provides insights into sex chromosome evolution and the genetic control of aging.</title>
        <authorList>
            <person name="Reichwald K."/>
            <person name="Felder M."/>
            <person name="Petzold A."/>
            <person name="Koch P."/>
            <person name="Groth M."/>
            <person name="Platzer M."/>
        </authorList>
    </citation>
    <scope>NUCLEOTIDE SEQUENCE</scope>
    <source>
        <tissue evidence="1">Brain</tissue>
    </source>
</reference>
<reference evidence="1" key="1">
    <citation type="submission" date="2016-05" db="EMBL/GenBank/DDBJ databases">
        <authorList>
            <person name="Lavstsen T."/>
            <person name="Jespersen J.S."/>
        </authorList>
    </citation>
    <scope>NUCLEOTIDE SEQUENCE</scope>
    <source>
        <tissue evidence="1">Brain</tissue>
    </source>
</reference>
<protein>
    <submittedName>
        <fullName evidence="1">Nanos homolog 3</fullName>
    </submittedName>
</protein>
<name>A0A1A8UKN2_NOTFU</name>